<name>A0A1E1W8I3_PECGO</name>
<organism evidence="2">
    <name type="scientific">Pectinophora gossypiella</name>
    <name type="common">Cotton pink bollworm</name>
    <name type="synonym">Depressaria gossypiella</name>
    <dbReference type="NCBI Taxonomy" id="13191"/>
    <lineage>
        <taxon>Eukaryota</taxon>
        <taxon>Metazoa</taxon>
        <taxon>Ecdysozoa</taxon>
        <taxon>Arthropoda</taxon>
        <taxon>Hexapoda</taxon>
        <taxon>Insecta</taxon>
        <taxon>Pterygota</taxon>
        <taxon>Neoptera</taxon>
        <taxon>Endopterygota</taxon>
        <taxon>Lepidoptera</taxon>
        <taxon>Glossata</taxon>
        <taxon>Ditrysia</taxon>
        <taxon>Gelechioidea</taxon>
        <taxon>Gelechiidae</taxon>
        <taxon>Apatetrinae</taxon>
        <taxon>Pectinophora</taxon>
    </lineage>
</organism>
<dbReference type="InterPro" id="IPR010562">
    <property type="entry name" value="Haemolymph_juvenile_hormone-bd"/>
</dbReference>
<evidence type="ECO:0000313" key="2">
    <source>
        <dbReference type="EMBL" id="JAT83283.1"/>
    </source>
</evidence>
<feature type="non-terminal residue" evidence="2">
    <location>
        <position position="1"/>
    </location>
</feature>
<gene>
    <name evidence="2" type="ORF">g.7004</name>
</gene>
<proteinExistence type="predicted"/>
<dbReference type="InterPro" id="IPR038606">
    <property type="entry name" value="To_sf"/>
</dbReference>
<dbReference type="SMART" id="SM00700">
    <property type="entry name" value="JHBP"/>
    <property type="match status" value="1"/>
</dbReference>
<dbReference type="Pfam" id="PF06585">
    <property type="entry name" value="JHBP"/>
    <property type="match status" value="1"/>
</dbReference>
<dbReference type="AlphaFoldDB" id="A0A1E1W8I3"/>
<evidence type="ECO:0000256" key="1">
    <source>
        <dbReference type="SAM" id="SignalP"/>
    </source>
</evidence>
<reference evidence="2" key="1">
    <citation type="submission" date="2015-09" db="EMBL/GenBank/DDBJ databases">
        <title>De novo assembly of Pectinophora gossypiella (Pink Bollworm) gut transcriptome.</title>
        <authorList>
            <person name="Tassone E.E."/>
        </authorList>
    </citation>
    <scope>NUCLEOTIDE SEQUENCE</scope>
</reference>
<dbReference type="Gene3D" id="3.15.10.30">
    <property type="entry name" value="Haemolymph juvenile hormone binding protein"/>
    <property type="match status" value="1"/>
</dbReference>
<dbReference type="OrthoDB" id="7457915at2759"/>
<sequence length="265" mass="29551">RTASSKNMFAKTTFVLLMCSVFSCESAFLDTLGKCSISDGECQKSLLQSVIRDIGKTGIPEYGIPPIDPFAIKDLTITILDLVNITLVEGVAKGAKDCVIDRMETHVEDEMATLEMTCDLTIKGRYKAYGSSPLIQNVLGGATVHGDGKGKVVIDKMRMKFDFHFLVKQRDGDIYLDCQIEDVKYSYTLGKVTFAANNIYLGESDASTLVVGLLNDNWKFIMQSFGKPFLDKAMDIVYEQTHKFFDVVPTKYYLTDDLTPYISKD</sequence>
<dbReference type="EMBL" id="GDQN01007771">
    <property type="protein sequence ID" value="JAT83283.1"/>
    <property type="molecule type" value="Transcribed_RNA"/>
</dbReference>
<dbReference type="GO" id="GO:0005615">
    <property type="term" value="C:extracellular space"/>
    <property type="evidence" value="ECO:0007669"/>
    <property type="project" value="TreeGrafter"/>
</dbReference>
<protein>
    <submittedName>
        <fullName evidence="2">Uncharacterized protein</fullName>
    </submittedName>
</protein>
<accession>A0A1E1W8I3</accession>
<keyword evidence="1" id="KW-0732">Signal</keyword>
<feature type="chain" id="PRO_5009115325" evidence="1">
    <location>
        <begin position="27"/>
        <end position="265"/>
    </location>
</feature>
<dbReference type="PANTHER" id="PTHR11008:SF32">
    <property type="entry name" value="CIRCADIAN CLOCK-CONTROLLED PROTEIN DAYWAKE-RELATED"/>
    <property type="match status" value="1"/>
</dbReference>
<dbReference type="PANTHER" id="PTHR11008">
    <property type="entry name" value="PROTEIN TAKEOUT-LIKE PROTEIN"/>
    <property type="match status" value="1"/>
</dbReference>
<feature type="signal peptide" evidence="1">
    <location>
        <begin position="1"/>
        <end position="26"/>
    </location>
</feature>